<keyword evidence="7 9" id="KW-0238">DNA-binding</keyword>
<evidence type="ECO:0000256" key="2">
    <source>
        <dbReference type="ARBA" id="ARBA00022741"/>
    </source>
</evidence>
<dbReference type="SMART" id="SM01058">
    <property type="entry name" value="CarD_TRCF"/>
    <property type="match status" value="1"/>
</dbReference>
<dbReference type="PANTHER" id="PTHR47964">
    <property type="entry name" value="ATP-DEPENDENT DNA HELICASE HOMOLOG RECG, CHLOROPLASTIC"/>
    <property type="match status" value="1"/>
</dbReference>
<evidence type="ECO:0000256" key="7">
    <source>
        <dbReference type="ARBA" id="ARBA00023125"/>
    </source>
</evidence>
<evidence type="ECO:0000256" key="6">
    <source>
        <dbReference type="ARBA" id="ARBA00022840"/>
    </source>
</evidence>
<dbReference type="InterPro" id="IPR005118">
    <property type="entry name" value="TRCF_C"/>
</dbReference>
<dbReference type="Pfam" id="PF03461">
    <property type="entry name" value="TRCF"/>
    <property type="match status" value="1"/>
</dbReference>
<dbReference type="Gene3D" id="2.40.10.170">
    <property type="match status" value="1"/>
</dbReference>
<dbReference type="GO" id="GO:0000716">
    <property type="term" value="P:transcription-coupled nucleotide-excision repair, DNA damage recognition"/>
    <property type="evidence" value="ECO:0007669"/>
    <property type="project" value="UniProtKB-UniRule"/>
</dbReference>
<dbReference type="SUPFAM" id="SSF143517">
    <property type="entry name" value="TRCF domain-like"/>
    <property type="match status" value="1"/>
</dbReference>
<evidence type="ECO:0000313" key="12">
    <source>
        <dbReference type="EMBL" id="MBB4661744.1"/>
    </source>
</evidence>
<dbReference type="SMART" id="SM00490">
    <property type="entry name" value="HELICc"/>
    <property type="match status" value="1"/>
</dbReference>
<gene>
    <name evidence="9" type="primary">mfd</name>
    <name evidence="12" type="ORF">BDZ31_001317</name>
</gene>
<dbReference type="HAMAP" id="MF_00969">
    <property type="entry name" value="TRCF"/>
    <property type="match status" value="1"/>
</dbReference>
<evidence type="ECO:0000256" key="1">
    <source>
        <dbReference type="ARBA" id="ARBA00022490"/>
    </source>
</evidence>
<feature type="domain" description="Helicase ATP-binding" evidence="10">
    <location>
        <begin position="587"/>
        <end position="748"/>
    </location>
</feature>
<dbReference type="InterPro" id="IPR014001">
    <property type="entry name" value="Helicase_ATP-bd"/>
</dbReference>
<dbReference type="GO" id="GO:0006355">
    <property type="term" value="P:regulation of DNA-templated transcription"/>
    <property type="evidence" value="ECO:0007669"/>
    <property type="project" value="UniProtKB-UniRule"/>
</dbReference>
<dbReference type="GO" id="GO:0016787">
    <property type="term" value="F:hydrolase activity"/>
    <property type="evidence" value="ECO:0007669"/>
    <property type="project" value="UniProtKB-KW"/>
</dbReference>
<keyword evidence="1 9" id="KW-0963">Cytoplasm</keyword>
<dbReference type="GO" id="GO:0003678">
    <property type="term" value="F:DNA helicase activity"/>
    <property type="evidence" value="ECO:0007669"/>
    <property type="project" value="TreeGrafter"/>
</dbReference>
<dbReference type="EMBL" id="JACHNU010000001">
    <property type="protein sequence ID" value="MBB4661744.1"/>
    <property type="molecule type" value="Genomic_DNA"/>
</dbReference>
<dbReference type="SUPFAM" id="SSF141259">
    <property type="entry name" value="CarD-like"/>
    <property type="match status" value="1"/>
</dbReference>
<evidence type="ECO:0000256" key="3">
    <source>
        <dbReference type="ARBA" id="ARBA00022763"/>
    </source>
</evidence>
<dbReference type="InterPro" id="IPR041471">
    <property type="entry name" value="UvrB_inter"/>
</dbReference>
<dbReference type="PANTHER" id="PTHR47964:SF1">
    <property type="entry name" value="ATP-DEPENDENT DNA HELICASE HOMOLOG RECG, CHLOROPLASTIC"/>
    <property type="match status" value="1"/>
</dbReference>
<dbReference type="PROSITE" id="PS51192">
    <property type="entry name" value="HELICASE_ATP_BIND_1"/>
    <property type="match status" value="1"/>
</dbReference>
<dbReference type="SMART" id="SM00982">
    <property type="entry name" value="TRCF"/>
    <property type="match status" value="1"/>
</dbReference>
<organism evidence="12 13">
    <name type="scientific">Conexibacter arvalis</name>
    <dbReference type="NCBI Taxonomy" id="912552"/>
    <lineage>
        <taxon>Bacteria</taxon>
        <taxon>Bacillati</taxon>
        <taxon>Actinomycetota</taxon>
        <taxon>Thermoleophilia</taxon>
        <taxon>Solirubrobacterales</taxon>
        <taxon>Conexibacteraceae</taxon>
        <taxon>Conexibacter</taxon>
    </lineage>
</organism>
<dbReference type="InterPro" id="IPR011545">
    <property type="entry name" value="DEAD/DEAH_box_helicase_dom"/>
</dbReference>
<dbReference type="Gene3D" id="3.90.1150.50">
    <property type="entry name" value="Transcription-repair-coupling factor, D7 domain"/>
    <property type="match status" value="1"/>
</dbReference>
<keyword evidence="2 9" id="KW-0547">Nucleotide-binding</keyword>
<evidence type="ECO:0000256" key="9">
    <source>
        <dbReference type="HAMAP-Rule" id="MF_00969"/>
    </source>
</evidence>
<comment type="function">
    <text evidence="9">Couples transcription and DNA repair by recognizing RNA polymerase (RNAP) stalled at DNA lesions. Mediates ATP-dependent release of RNAP and its truncated transcript from the DNA, and recruitment of nucleotide excision repair machinery to the damaged site.</text>
</comment>
<dbReference type="GO" id="GO:0005737">
    <property type="term" value="C:cytoplasm"/>
    <property type="evidence" value="ECO:0007669"/>
    <property type="project" value="UniProtKB-SubCell"/>
</dbReference>
<dbReference type="Gene3D" id="3.30.2060.10">
    <property type="entry name" value="Penicillin-binding protein 1b domain"/>
    <property type="match status" value="1"/>
</dbReference>
<dbReference type="Pfam" id="PF00271">
    <property type="entry name" value="Helicase_C"/>
    <property type="match status" value="1"/>
</dbReference>
<dbReference type="CDD" id="cd17991">
    <property type="entry name" value="DEXHc_TRCF"/>
    <property type="match status" value="1"/>
</dbReference>
<dbReference type="Gene3D" id="3.40.50.300">
    <property type="entry name" value="P-loop containing nucleotide triphosphate hydrolases"/>
    <property type="match status" value="2"/>
</dbReference>
<keyword evidence="5 12" id="KW-0347">Helicase</keyword>
<keyword evidence="8 9" id="KW-0234">DNA repair</keyword>
<dbReference type="SUPFAM" id="SSF52540">
    <property type="entry name" value="P-loop containing nucleoside triphosphate hydrolases"/>
    <property type="match status" value="3"/>
</dbReference>
<dbReference type="InterPro" id="IPR001650">
    <property type="entry name" value="Helicase_C-like"/>
</dbReference>
<dbReference type="InterPro" id="IPR037235">
    <property type="entry name" value="TRCF-like_C_D7"/>
</dbReference>
<dbReference type="GO" id="GO:0005524">
    <property type="term" value="F:ATP binding"/>
    <property type="evidence" value="ECO:0007669"/>
    <property type="project" value="UniProtKB-UniRule"/>
</dbReference>
<dbReference type="EC" id="3.6.4.-" evidence="9"/>
<reference evidence="12 13" key="1">
    <citation type="submission" date="2020-08" db="EMBL/GenBank/DDBJ databases">
        <title>Genomic Encyclopedia of Archaeal and Bacterial Type Strains, Phase II (KMG-II): from individual species to whole genera.</title>
        <authorList>
            <person name="Goeker M."/>
        </authorList>
    </citation>
    <scope>NUCLEOTIDE SEQUENCE [LARGE SCALE GENOMIC DNA]</scope>
    <source>
        <strain evidence="12 13">DSM 23288</strain>
    </source>
</reference>
<dbReference type="InterPro" id="IPR047112">
    <property type="entry name" value="RecG/Mfd"/>
</dbReference>
<dbReference type="AlphaFoldDB" id="A0A840ICC6"/>
<feature type="domain" description="Helicase C-terminal" evidence="11">
    <location>
        <begin position="765"/>
        <end position="923"/>
    </location>
</feature>
<dbReference type="GO" id="GO:0003684">
    <property type="term" value="F:damaged DNA binding"/>
    <property type="evidence" value="ECO:0007669"/>
    <property type="project" value="InterPro"/>
</dbReference>
<dbReference type="InterPro" id="IPR003711">
    <property type="entry name" value="CarD-like/TRCF_RID"/>
</dbReference>
<keyword evidence="6 9" id="KW-0067">ATP-binding</keyword>
<evidence type="ECO:0000256" key="8">
    <source>
        <dbReference type="ARBA" id="ARBA00023204"/>
    </source>
</evidence>
<dbReference type="InterPro" id="IPR027417">
    <property type="entry name" value="P-loop_NTPase"/>
</dbReference>
<protein>
    <recommendedName>
        <fullName evidence="9">Transcription-repair-coupling factor</fullName>
        <shortName evidence="9">TRCF</shortName>
        <ecNumber evidence="9">3.6.4.-</ecNumber>
    </recommendedName>
</protein>
<dbReference type="InterPro" id="IPR004576">
    <property type="entry name" value="Mfd"/>
</dbReference>
<dbReference type="PROSITE" id="PS51194">
    <property type="entry name" value="HELICASE_CTER"/>
    <property type="match status" value="1"/>
</dbReference>
<accession>A0A840ICC6</accession>
<dbReference type="NCBIfam" id="TIGR00580">
    <property type="entry name" value="mfd"/>
    <property type="match status" value="1"/>
</dbReference>
<dbReference type="Proteomes" id="UP000585272">
    <property type="component" value="Unassembled WGS sequence"/>
</dbReference>
<dbReference type="Pfam" id="PF17757">
    <property type="entry name" value="UvrB_inter"/>
    <property type="match status" value="1"/>
</dbReference>
<dbReference type="Gene3D" id="3.40.50.11180">
    <property type="match status" value="1"/>
</dbReference>
<keyword evidence="13" id="KW-1185">Reference proteome</keyword>
<evidence type="ECO:0000313" key="13">
    <source>
        <dbReference type="Proteomes" id="UP000585272"/>
    </source>
</evidence>
<dbReference type="RefSeq" id="WP_183340163.1">
    <property type="nucleotide sequence ID" value="NZ_JACHNU010000001.1"/>
</dbReference>
<dbReference type="InterPro" id="IPR036101">
    <property type="entry name" value="CarD-like/TRCF_RID_sf"/>
</dbReference>
<dbReference type="Pfam" id="PF00270">
    <property type="entry name" value="DEAD"/>
    <property type="match status" value="1"/>
</dbReference>
<comment type="similarity">
    <text evidence="9">In the N-terminal section; belongs to the UvrB family.</text>
</comment>
<keyword evidence="4 9" id="KW-0378">Hydrolase</keyword>
<proteinExistence type="inferred from homology"/>
<dbReference type="SMART" id="SM00487">
    <property type="entry name" value="DEXDc"/>
    <property type="match status" value="1"/>
</dbReference>
<comment type="subcellular location">
    <subcellularLocation>
        <location evidence="9">Cytoplasm</location>
    </subcellularLocation>
</comment>
<name>A0A840ICC6_9ACTN</name>
<sequence length="1115" mass="123015">MLKPLLAYAADDPAATALGRDGGRAFVSQSLRPYVVAALAEQDAARPLLVVAGDDRQARDLAADLRTWLHPRPVRIYPSRGVAYESHLAPPPHLVGLRVAALDALVGERPADAAAPVVVVSAVALSEKVPDPALRPHGFTLTVGELLDLDETAEDLVAAGYERVDQVEDRGQFAIRGGLLDLYPATEDRAVRVDLFGDEIESLRWFSTFTQRSLGDAETVEVAPAAELAAEHRELAEIAALEDPDARPDVAELLPVKDFHAMLELVPDAAVLIAAEEEIAPALKDHWQDVCTAFHADDAHDLYVAPEAVEAALGERARIHLSSIDSGQSLAFRGQTADVAARGVKEAEPELEKLVRSGYRTVVAFGRRGEGERAAYNLGRMKVRWVDGDAPRGADLAFVEARLRDGFVAPGFRLAVLPEHRLFHRRPARTAGRGAAGTRRGALRSFTDLRTGDIVVHEDHGLARFAGFDTKTVAGVTRDYLELEYAGSDKVFMPVDQFAKISRYVGAGGDHPPLSKLGGRRWDTLKARARRAAQEMAGELLNLYAERKRREGHAFPPDSDWMREFEDAWPYRETPDQREAIDQVKADMETARPMDRLICGDVGYGKTEVALRAAFKAANDGRQVMVLVPTTILAQQHYGTFSERLKDYPFTIEHVSRFRPVAEQRAAINAFVEGRVDILVGTHRLLSRDVRPKDLGLLIVDEEQRFGVKQKELLRQLKLKVDVIAMSATPIPRTLQMSIAGIRDISVIETPPEGRRPVKTYVGEYDEQLVKAAIERERTRGGQAFFLHNRVESIDETAERLRGLCPEATFEVAHGQLDERELEKRMLRFLRGEADVLVATSIIESGIDIPQANTLIVERADMFGLSQLYQIRGRVGRSRERAYAYLLYPSAASLTADAAQRLSALSDYTELGAGFKVAMRDLEIRGAGNLLGDEQSGHVAALGFELYMQMLDEAVAELDGDGRREEAPEPVRLDVNVDAYVPADYIPYEQAKIDVHRRIAGAREVAELHELKSELADRFGEPPEPLHNLLLLQQARIKLGEAGARAVSFRAGRLAVTPIELDSRRAKRMREEIPEALYESGKSQLSVRVPDDPAARFPAVVRAADVLLAVTREAA</sequence>
<evidence type="ECO:0000256" key="4">
    <source>
        <dbReference type="ARBA" id="ARBA00022801"/>
    </source>
</evidence>
<comment type="caution">
    <text evidence="12">The sequence shown here is derived from an EMBL/GenBank/DDBJ whole genome shotgun (WGS) entry which is preliminary data.</text>
</comment>
<evidence type="ECO:0000259" key="11">
    <source>
        <dbReference type="PROSITE" id="PS51194"/>
    </source>
</evidence>
<keyword evidence="3 9" id="KW-0227">DNA damage</keyword>
<comment type="similarity">
    <text evidence="9">In the C-terminal section; belongs to the helicase family. RecG subfamily.</text>
</comment>
<evidence type="ECO:0000259" key="10">
    <source>
        <dbReference type="PROSITE" id="PS51192"/>
    </source>
</evidence>
<dbReference type="Pfam" id="PF02559">
    <property type="entry name" value="CarD_TRCF_RID"/>
    <property type="match status" value="1"/>
</dbReference>
<evidence type="ECO:0000256" key="5">
    <source>
        <dbReference type="ARBA" id="ARBA00022806"/>
    </source>
</evidence>